<comment type="caution">
    <text evidence="1">The sequence shown here is derived from an EMBL/GenBank/DDBJ whole genome shotgun (WGS) entry which is preliminary data.</text>
</comment>
<gene>
    <name evidence="1" type="ORF">ACFQIC_12340</name>
</gene>
<reference evidence="2" key="1">
    <citation type="journal article" date="2019" name="Int. J. Syst. Evol. Microbiol.">
        <title>The Global Catalogue of Microorganisms (GCM) 10K type strain sequencing project: providing services to taxonomists for standard genome sequencing and annotation.</title>
        <authorList>
            <consortium name="The Broad Institute Genomics Platform"/>
            <consortium name="The Broad Institute Genome Sequencing Center for Infectious Disease"/>
            <person name="Wu L."/>
            <person name="Ma J."/>
        </authorList>
    </citation>
    <scope>NUCLEOTIDE SEQUENCE [LARGE SCALE GENOMIC DNA]</scope>
    <source>
        <strain evidence="2">CGMCC 4.1621</strain>
    </source>
</reference>
<evidence type="ECO:0000313" key="1">
    <source>
        <dbReference type="EMBL" id="MFC7062642.1"/>
    </source>
</evidence>
<sequence>MSAYDDVPLDLLRGLYAEIYKNIQKGNLTEVMYSELDLMQQAANRKGVRFLPTHK</sequence>
<protein>
    <submittedName>
        <fullName evidence="1">Uncharacterized protein</fullName>
    </submittedName>
</protein>
<dbReference type="EMBL" id="JBHSZV010000031">
    <property type="protein sequence ID" value="MFC7062642.1"/>
    <property type="molecule type" value="Genomic_DNA"/>
</dbReference>
<keyword evidence="2" id="KW-1185">Reference proteome</keyword>
<accession>A0ABW2EQ18</accession>
<name>A0ABW2EQ18_9BACI</name>
<dbReference type="RefSeq" id="WP_204707060.1">
    <property type="nucleotide sequence ID" value="NZ_JBHSZV010000031.1"/>
</dbReference>
<evidence type="ECO:0000313" key="2">
    <source>
        <dbReference type="Proteomes" id="UP001596410"/>
    </source>
</evidence>
<proteinExistence type="predicted"/>
<dbReference type="Proteomes" id="UP001596410">
    <property type="component" value="Unassembled WGS sequence"/>
</dbReference>
<organism evidence="1 2">
    <name type="scientific">Halobacillus seohaensis</name>
    <dbReference type="NCBI Taxonomy" id="447421"/>
    <lineage>
        <taxon>Bacteria</taxon>
        <taxon>Bacillati</taxon>
        <taxon>Bacillota</taxon>
        <taxon>Bacilli</taxon>
        <taxon>Bacillales</taxon>
        <taxon>Bacillaceae</taxon>
        <taxon>Halobacillus</taxon>
    </lineage>
</organism>